<keyword evidence="3" id="KW-0807">Transducer</keyword>
<evidence type="ECO:0000256" key="3">
    <source>
        <dbReference type="PROSITE-ProRule" id="PRU00284"/>
    </source>
</evidence>
<keyword evidence="4" id="KW-1133">Transmembrane helix</keyword>
<evidence type="ECO:0000256" key="5">
    <source>
        <dbReference type="SAM" id="SignalP"/>
    </source>
</evidence>
<protein>
    <submittedName>
        <fullName evidence="7">Chemotaxis protein</fullName>
    </submittedName>
</protein>
<dbReference type="PANTHER" id="PTHR43531">
    <property type="entry name" value="PROTEIN ICFG"/>
    <property type="match status" value="1"/>
</dbReference>
<dbReference type="PROSITE" id="PS50111">
    <property type="entry name" value="CHEMOTAXIS_TRANSDUC_2"/>
    <property type="match status" value="1"/>
</dbReference>
<keyword evidence="5" id="KW-0732">Signal</keyword>
<dbReference type="InterPro" id="IPR021796">
    <property type="entry name" value="Tll0287-like_dom"/>
</dbReference>
<dbReference type="GO" id="GO:0006935">
    <property type="term" value="P:chemotaxis"/>
    <property type="evidence" value="ECO:0007669"/>
    <property type="project" value="InterPro"/>
</dbReference>
<dbReference type="AlphaFoldDB" id="A0A1Z3N6W1"/>
<dbReference type="Pfam" id="PF00015">
    <property type="entry name" value="MCPsignal"/>
    <property type="match status" value="1"/>
</dbReference>
<dbReference type="Pfam" id="PF11845">
    <property type="entry name" value="Tll0287-like"/>
    <property type="match status" value="1"/>
</dbReference>
<feature type="domain" description="Methyl-accepting transducer" evidence="6">
    <location>
        <begin position="259"/>
        <end position="488"/>
    </location>
</feature>
<feature type="chain" id="PRO_5012803098" evidence="5">
    <location>
        <begin position="24"/>
        <end position="512"/>
    </location>
</feature>
<dbReference type="GO" id="GO:0004888">
    <property type="term" value="F:transmembrane signaling receptor activity"/>
    <property type="evidence" value="ECO:0007669"/>
    <property type="project" value="InterPro"/>
</dbReference>
<evidence type="ECO:0000313" key="7">
    <source>
        <dbReference type="EMBL" id="ASD63186.1"/>
    </source>
</evidence>
<evidence type="ECO:0000259" key="6">
    <source>
        <dbReference type="PROSITE" id="PS50111"/>
    </source>
</evidence>
<dbReference type="OrthoDB" id="5289359at2"/>
<keyword evidence="1" id="KW-0488">Methylation</keyword>
<feature type="signal peptide" evidence="5">
    <location>
        <begin position="1"/>
        <end position="23"/>
    </location>
</feature>
<evidence type="ECO:0000256" key="2">
    <source>
        <dbReference type="ARBA" id="ARBA00029447"/>
    </source>
</evidence>
<keyword evidence="4" id="KW-0812">Transmembrane</keyword>
<comment type="similarity">
    <text evidence="2">Belongs to the methyl-accepting chemotaxis (MCP) protein family.</text>
</comment>
<dbReference type="PANTHER" id="PTHR43531:SF14">
    <property type="entry name" value="METHYL-ACCEPTING CHEMOTAXIS PROTEIN I-RELATED"/>
    <property type="match status" value="1"/>
</dbReference>
<accession>A0A1Z3N6W1</accession>
<evidence type="ECO:0000256" key="4">
    <source>
        <dbReference type="SAM" id="Phobius"/>
    </source>
</evidence>
<dbReference type="InterPro" id="IPR004089">
    <property type="entry name" value="MCPsignal_dom"/>
</dbReference>
<sequence length="512" mass="55229">MCLKLITKITAIVSLAAVVSVIAATQVSRSEVHDQGEKDLIDKSRAILDQLEGTRDYVASQGGLAEFINDIGSRYPDGNVPKDLKMNILRRVPIFASIKVGQEQSERSGYKFRVFSPEPRREENLARTDEMQIYNRFLNEPTLKEIVTTSDESVIVYRPVRLSEKQGCLICHGQPSQSPFGNGKDVLGHDMENWSDGKLHGVFAITSSLATTNAASQASVKKILLFSFFGLILSVLFAWVVLRKPLENLRTAVNSIRNSSQHLSATSSEISNASQGLSTSATEAAAALEETSASIEELTSMVKMNSDNAQNARLLSTSAMEAAVRGEQNMQELITSMQTVSVTAKKVQEITGLIDDIAFQTNLLALNAAVEAARAGENGRGFSVVAEAVRQLALKSAQSAKEISGLISESVSQIDVSYKSALQGGETLQTIVQESQKVSTLNNEIAQASQEQSTGIDQISRALHDLDKVTQNNAASSEETAAASVELSSQSQQLDMMVESVEGVLNGRPKAS</sequence>
<reference evidence="7 8" key="1">
    <citation type="submission" date="2017-04" db="EMBL/GenBank/DDBJ databases">
        <title>Whole genome sequence of Bdellovibrio bacteriovorus strain SSB218315.</title>
        <authorList>
            <person name="Oyedara O."/>
            <person name="Rodriguez-Perez M.A."/>
        </authorList>
    </citation>
    <scope>NUCLEOTIDE SEQUENCE [LARGE SCALE GENOMIC DNA]</scope>
    <source>
        <strain evidence="7 8">SSB218315</strain>
    </source>
</reference>
<feature type="transmembrane region" description="Helical" evidence="4">
    <location>
        <begin position="223"/>
        <end position="242"/>
    </location>
</feature>
<evidence type="ECO:0000256" key="1">
    <source>
        <dbReference type="ARBA" id="ARBA00022481"/>
    </source>
</evidence>
<proteinExistence type="inferred from homology"/>
<dbReference type="InterPro" id="IPR004090">
    <property type="entry name" value="Chemotax_Me-accpt_rcpt"/>
</dbReference>
<evidence type="ECO:0000313" key="8">
    <source>
        <dbReference type="Proteomes" id="UP000197003"/>
    </source>
</evidence>
<dbReference type="PRINTS" id="PR00260">
    <property type="entry name" value="CHEMTRNSDUCR"/>
</dbReference>
<organism evidence="7 8">
    <name type="scientific">Bdellovibrio bacteriovorus</name>
    <dbReference type="NCBI Taxonomy" id="959"/>
    <lineage>
        <taxon>Bacteria</taxon>
        <taxon>Pseudomonadati</taxon>
        <taxon>Bdellovibrionota</taxon>
        <taxon>Bdellovibrionia</taxon>
        <taxon>Bdellovibrionales</taxon>
        <taxon>Pseudobdellovibrionaceae</taxon>
        <taxon>Bdellovibrio</taxon>
    </lineage>
</organism>
<dbReference type="Proteomes" id="UP000197003">
    <property type="component" value="Chromosome"/>
</dbReference>
<dbReference type="SMART" id="SM00283">
    <property type="entry name" value="MA"/>
    <property type="match status" value="1"/>
</dbReference>
<dbReference type="InterPro" id="IPR051310">
    <property type="entry name" value="MCP_chemotaxis"/>
</dbReference>
<gene>
    <name evidence="7" type="ORF">B9G79_06200</name>
</gene>
<dbReference type="EMBL" id="CP020946">
    <property type="protein sequence ID" value="ASD63186.1"/>
    <property type="molecule type" value="Genomic_DNA"/>
</dbReference>
<dbReference type="Gene3D" id="1.10.287.950">
    <property type="entry name" value="Methyl-accepting chemotaxis protein"/>
    <property type="match status" value="1"/>
</dbReference>
<keyword evidence="4" id="KW-0472">Membrane</keyword>
<dbReference type="GO" id="GO:0007165">
    <property type="term" value="P:signal transduction"/>
    <property type="evidence" value="ECO:0007669"/>
    <property type="project" value="UniProtKB-KW"/>
</dbReference>
<dbReference type="GO" id="GO:0005886">
    <property type="term" value="C:plasma membrane"/>
    <property type="evidence" value="ECO:0007669"/>
    <property type="project" value="TreeGrafter"/>
</dbReference>
<name>A0A1Z3N6W1_BDEBC</name>
<dbReference type="SUPFAM" id="SSF58104">
    <property type="entry name" value="Methyl-accepting chemotaxis protein (MCP) signaling domain"/>
    <property type="match status" value="1"/>
</dbReference>